<dbReference type="KEGG" id="gni:GNIT_1405"/>
<dbReference type="Pfam" id="PF00930">
    <property type="entry name" value="DPPIV_N"/>
    <property type="match status" value="1"/>
</dbReference>
<dbReference type="InterPro" id="IPR029058">
    <property type="entry name" value="AB_hydrolase_fold"/>
</dbReference>
<evidence type="ECO:0000259" key="2">
    <source>
        <dbReference type="Pfam" id="PF00326"/>
    </source>
</evidence>
<dbReference type="AlphaFoldDB" id="G4QL53"/>
<feature type="signal peptide" evidence="1">
    <location>
        <begin position="1"/>
        <end position="24"/>
    </location>
</feature>
<dbReference type="EMBL" id="CP003060">
    <property type="protein sequence ID" value="AEP29524.1"/>
    <property type="molecule type" value="Genomic_DNA"/>
</dbReference>
<keyword evidence="5" id="KW-1185">Reference proteome</keyword>
<evidence type="ECO:0000313" key="5">
    <source>
        <dbReference type="Proteomes" id="UP000009282"/>
    </source>
</evidence>
<dbReference type="Gene3D" id="2.140.10.30">
    <property type="entry name" value="Dipeptidylpeptidase IV, N-terminal domain"/>
    <property type="match status" value="1"/>
</dbReference>
<dbReference type="InterPro" id="IPR001375">
    <property type="entry name" value="Peptidase_S9_cat"/>
</dbReference>
<evidence type="ECO:0000259" key="3">
    <source>
        <dbReference type="Pfam" id="PF00930"/>
    </source>
</evidence>
<dbReference type="Gene3D" id="3.40.50.1820">
    <property type="entry name" value="alpha/beta hydrolase"/>
    <property type="match status" value="1"/>
</dbReference>
<dbReference type="PANTHER" id="PTHR11731:SF193">
    <property type="entry name" value="DIPEPTIDYL PEPTIDASE 9"/>
    <property type="match status" value="1"/>
</dbReference>
<dbReference type="SUPFAM" id="SSF53474">
    <property type="entry name" value="alpha/beta-Hydrolases"/>
    <property type="match status" value="1"/>
</dbReference>
<dbReference type="SUPFAM" id="SSF82171">
    <property type="entry name" value="DPP6 N-terminal domain-like"/>
    <property type="match status" value="1"/>
</dbReference>
<dbReference type="Proteomes" id="UP000009282">
    <property type="component" value="Chromosome"/>
</dbReference>
<dbReference type="InterPro" id="IPR050278">
    <property type="entry name" value="Serine_Prot_S9B/DPPIV"/>
</dbReference>
<dbReference type="InterPro" id="IPR002469">
    <property type="entry name" value="Peptidase_S9B_N"/>
</dbReference>
<feature type="chain" id="PRO_5003467371" evidence="1">
    <location>
        <begin position="25"/>
        <end position="781"/>
    </location>
</feature>
<accession>G4QL53</accession>
<dbReference type="Pfam" id="PF00326">
    <property type="entry name" value="Peptidase_S9"/>
    <property type="match status" value="1"/>
</dbReference>
<organism evidence="4 5">
    <name type="scientific">Glaciecola nitratireducens (strain JCM 12485 / KCTC 12276 / FR1064)</name>
    <dbReference type="NCBI Taxonomy" id="1085623"/>
    <lineage>
        <taxon>Bacteria</taxon>
        <taxon>Pseudomonadati</taxon>
        <taxon>Pseudomonadota</taxon>
        <taxon>Gammaproteobacteria</taxon>
        <taxon>Alteromonadales</taxon>
        <taxon>Alteromonadaceae</taxon>
        <taxon>Brumicola</taxon>
    </lineage>
</organism>
<keyword evidence="1" id="KW-0732">Signal</keyword>
<dbReference type="GO" id="GO:0006508">
    <property type="term" value="P:proteolysis"/>
    <property type="evidence" value="ECO:0007669"/>
    <property type="project" value="InterPro"/>
</dbReference>
<evidence type="ECO:0000256" key="1">
    <source>
        <dbReference type="SAM" id="SignalP"/>
    </source>
</evidence>
<name>G4QL53_GLANF</name>
<sequence length="781" mass="89402">MYLSKRFKLSCSSMVLIFAMSACSPQKPLSEQTNASEKMSTAPSGVMLTNEMLYQDYEYRAERPGAIRWDKEGSKFTALETAEGFEDAELEKDQNGDDIKVYEEIVQYDPATLERSILISLAQLTPAGSDKALVVDDYQWSKDQSQLLIYTNAEYVWRDKTRGEYWVLNIEDGALSKLGENSYQTSQMMFGKFSPDSKKFAYVYLNNIYVQDLQSKAITALTNDASDNTINGLFDWAYEEEFSIQDGFRWGPDSQRIAYWQLDTSAAQDFYIINNTDTLYPTITAIPYPKVGEENSAARIGVVSIANSETRWIELPGIAKDMYVPRMSWVQGQNQVLIQQMNRKQDNNTIFYADVNTGDIEKVFIEQEETYIEYLEDPIWLKNSDEFLWLSERNGWKHIYKVARDGKSMLDLTPGDFDVTEFVSKDEANNWLYFIASPKNPTQRYLYRTNLDGSSDMTRITPDALSGTNSYDVSADSKWAIHTHSSFLQPPVYTLISLPDHKAHNVLEDNAELVEKIAQLAKGDYEFYSVNSQDGLSLDGYIMRPPNMDTSKKHPIINFVYGEPAAQIVRDMWLRNTMWHMMMTQQGFIVSSVDNRGTPSPKGRDWRRSVYGNIGPLGARDQSDALQEICKKWPYIDCNRAGVWGHSGGGSMTLNLLFRYPEQFHVGVSRAPVPDQRLYDSIYQERYSGLIEDYEANYIEASPITHAKNLQGKLLLVHGTGDDNVHYQGAERLINELVKHNRQFDFMAYPNRRHGIVEGDGTSLHLHTMQSNYFIEHLKNK</sequence>
<gene>
    <name evidence="4" type="ordered locus">GNIT_1405</name>
</gene>
<dbReference type="STRING" id="1085623.GNIT_1405"/>
<feature type="domain" description="Peptidase S9 prolyl oligopeptidase catalytic" evidence="2">
    <location>
        <begin position="582"/>
        <end position="780"/>
    </location>
</feature>
<dbReference type="eggNOG" id="COG1506">
    <property type="taxonomic scope" value="Bacteria"/>
</dbReference>
<protein>
    <submittedName>
        <fullName evidence="4">Dipeptidyl peptidase IV N-terminal region domain protein</fullName>
    </submittedName>
</protein>
<dbReference type="GO" id="GO:0008236">
    <property type="term" value="F:serine-type peptidase activity"/>
    <property type="evidence" value="ECO:0007669"/>
    <property type="project" value="InterPro"/>
</dbReference>
<dbReference type="HOGENOM" id="CLU_006105_2_0_6"/>
<proteinExistence type="predicted"/>
<dbReference type="eggNOG" id="COG0823">
    <property type="taxonomic scope" value="Bacteria"/>
</dbReference>
<evidence type="ECO:0000313" key="4">
    <source>
        <dbReference type="EMBL" id="AEP29524.1"/>
    </source>
</evidence>
<dbReference type="PROSITE" id="PS51257">
    <property type="entry name" value="PROKAR_LIPOPROTEIN"/>
    <property type="match status" value="1"/>
</dbReference>
<dbReference type="PANTHER" id="PTHR11731">
    <property type="entry name" value="PROTEASE FAMILY S9B,C DIPEPTIDYL-PEPTIDASE IV-RELATED"/>
    <property type="match status" value="1"/>
</dbReference>
<feature type="domain" description="Dipeptidylpeptidase IV N-terminal" evidence="3">
    <location>
        <begin position="141"/>
        <end position="491"/>
    </location>
</feature>
<dbReference type="GO" id="GO:0008239">
    <property type="term" value="F:dipeptidyl-peptidase activity"/>
    <property type="evidence" value="ECO:0007669"/>
    <property type="project" value="TreeGrafter"/>
</dbReference>
<reference evidence="4 5" key="1">
    <citation type="journal article" date="2011" name="J. Bacteriol.">
        <title>Complete genome sequence of seawater bacterium Glaciecola nitratireducens FR1064T.</title>
        <authorList>
            <person name="Bian F."/>
            <person name="Qin Q.L."/>
            <person name="Xie B.B."/>
            <person name="Shu Y.L."/>
            <person name="Zhang X.Y."/>
            <person name="Yu Y."/>
            <person name="Chen B."/>
            <person name="Chen X.L."/>
            <person name="Zhou B.C."/>
            <person name="Zhang Y.Z."/>
        </authorList>
    </citation>
    <scope>NUCLEOTIDE SEQUENCE [LARGE SCALE GENOMIC DNA]</scope>
    <source>
        <strain evidence="5">JCM 12485 / KCTC 12276 / FR1064</strain>
    </source>
</reference>
<dbReference type="RefSeq" id="WP_014108398.1">
    <property type="nucleotide sequence ID" value="NC_016041.1"/>
</dbReference>